<evidence type="ECO:0000313" key="2">
    <source>
        <dbReference type="EMBL" id="MBX54884.1"/>
    </source>
</evidence>
<sequence>MAPSYNASLNSFDKRSSGNFSFEQQNK</sequence>
<evidence type="ECO:0000256" key="1">
    <source>
        <dbReference type="SAM" id="MobiDB-lite"/>
    </source>
</evidence>
<feature type="region of interest" description="Disordered" evidence="1">
    <location>
        <begin position="1"/>
        <end position="27"/>
    </location>
</feature>
<proteinExistence type="predicted"/>
<reference evidence="2" key="1">
    <citation type="submission" date="2018-02" db="EMBL/GenBank/DDBJ databases">
        <title>Rhizophora mucronata_Transcriptome.</title>
        <authorList>
            <person name="Meera S.P."/>
            <person name="Sreeshan A."/>
            <person name="Augustine A."/>
        </authorList>
    </citation>
    <scope>NUCLEOTIDE SEQUENCE</scope>
    <source>
        <tissue evidence="2">Leaf</tissue>
    </source>
</reference>
<dbReference type="AlphaFoldDB" id="A0A2P2PJG9"/>
<dbReference type="EMBL" id="GGEC01074400">
    <property type="protein sequence ID" value="MBX54884.1"/>
    <property type="molecule type" value="Transcribed_RNA"/>
</dbReference>
<protein>
    <submittedName>
        <fullName evidence="2">Uncharacterized protein</fullName>
    </submittedName>
</protein>
<name>A0A2P2PJG9_RHIMU</name>
<accession>A0A2P2PJG9</accession>
<organism evidence="2">
    <name type="scientific">Rhizophora mucronata</name>
    <name type="common">Asiatic mangrove</name>
    <dbReference type="NCBI Taxonomy" id="61149"/>
    <lineage>
        <taxon>Eukaryota</taxon>
        <taxon>Viridiplantae</taxon>
        <taxon>Streptophyta</taxon>
        <taxon>Embryophyta</taxon>
        <taxon>Tracheophyta</taxon>
        <taxon>Spermatophyta</taxon>
        <taxon>Magnoliopsida</taxon>
        <taxon>eudicotyledons</taxon>
        <taxon>Gunneridae</taxon>
        <taxon>Pentapetalae</taxon>
        <taxon>rosids</taxon>
        <taxon>fabids</taxon>
        <taxon>Malpighiales</taxon>
        <taxon>Rhizophoraceae</taxon>
        <taxon>Rhizophora</taxon>
    </lineage>
</organism>